<reference evidence="2 3" key="1">
    <citation type="submission" date="2019-09" db="EMBL/GenBank/DDBJ databases">
        <title>Draft genome sequence of Ginsengibacter sp. BR5-29.</title>
        <authorList>
            <person name="Im W.-T."/>
        </authorList>
    </citation>
    <scope>NUCLEOTIDE SEQUENCE [LARGE SCALE GENOMIC DNA]</scope>
    <source>
        <strain evidence="2 3">BR5-29</strain>
    </source>
</reference>
<name>A0A5J5IM62_9BACT</name>
<dbReference type="AlphaFoldDB" id="A0A5J5IM62"/>
<dbReference type="InterPro" id="IPR002686">
    <property type="entry name" value="Transposase_17"/>
</dbReference>
<dbReference type="GO" id="GO:0006313">
    <property type="term" value="P:DNA transposition"/>
    <property type="evidence" value="ECO:0007669"/>
    <property type="project" value="InterPro"/>
</dbReference>
<dbReference type="EMBL" id="VYQF01000001">
    <property type="protein sequence ID" value="KAA9042120.1"/>
    <property type="molecule type" value="Genomic_DNA"/>
</dbReference>
<evidence type="ECO:0000259" key="1">
    <source>
        <dbReference type="SMART" id="SM01321"/>
    </source>
</evidence>
<evidence type="ECO:0000313" key="3">
    <source>
        <dbReference type="Proteomes" id="UP000326903"/>
    </source>
</evidence>
<proteinExistence type="predicted"/>
<dbReference type="GO" id="GO:0003677">
    <property type="term" value="F:DNA binding"/>
    <property type="evidence" value="ECO:0007669"/>
    <property type="project" value="InterPro"/>
</dbReference>
<dbReference type="RefSeq" id="WP_150414249.1">
    <property type="nucleotide sequence ID" value="NZ_VYQF01000001.1"/>
</dbReference>
<dbReference type="Proteomes" id="UP000326903">
    <property type="component" value="Unassembled WGS sequence"/>
</dbReference>
<accession>A0A5J5IM62</accession>
<evidence type="ECO:0000313" key="2">
    <source>
        <dbReference type="EMBL" id="KAA9042120.1"/>
    </source>
</evidence>
<comment type="caution">
    <text evidence="2">The sequence shown here is derived from an EMBL/GenBank/DDBJ whole genome shotgun (WGS) entry which is preliminary data.</text>
</comment>
<organism evidence="2 3">
    <name type="scientific">Ginsengibacter hankyongi</name>
    <dbReference type="NCBI Taxonomy" id="2607284"/>
    <lineage>
        <taxon>Bacteria</taxon>
        <taxon>Pseudomonadati</taxon>
        <taxon>Bacteroidota</taxon>
        <taxon>Chitinophagia</taxon>
        <taxon>Chitinophagales</taxon>
        <taxon>Chitinophagaceae</taxon>
        <taxon>Ginsengibacter</taxon>
    </lineage>
</organism>
<feature type="domain" description="Transposase IS200-like" evidence="1">
    <location>
        <begin position="10"/>
        <end position="134"/>
    </location>
</feature>
<dbReference type="InterPro" id="IPR036515">
    <property type="entry name" value="Transposase_17_sf"/>
</dbReference>
<sequence>MLQTYHTEFLTGTIFNWEHLLVSDAFKNIIISSFEWLVQKKKCTINAFVIMPNHIHMLWKISDGFDREDVQGALFSFTAHEFKRHLKTKDAITLQKYSVKSSDRDYQFWEREPMVKECWTQKFFRQKLNYIHFNPCQQHWNLAGSPEEYKWSSAFFYETGIKSFSWLSHFNDY</sequence>
<dbReference type="SUPFAM" id="SSF143422">
    <property type="entry name" value="Transposase IS200-like"/>
    <property type="match status" value="1"/>
</dbReference>
<dbReference type="GO" id="GO:0004803">
    <property type="term" value="F:transposase activity"/>
    <property type="evidence" value="ECO:0007669"/>
    <property type="project" value="InterPro"/>
</dbReference>
<dbReference type="SMART" id="SM01321">
    <property type="entry name" value="Y1_Tnp"/>
    <property type="match status" value="1"/>
</dbReference>
<gene>
    <name evidence="2" type="ORF">FW778_08910</name>
</gene>
<dbReference type="Gene3D" id="3.30.70.1290">
    <property type="entry name" value="Transposase IS200-like"/>
    <property type="match status" value="1"/>
</dbReference>
<protein>
    <submittedName>
        <fullName evidence="2">Transposase</fullName>
    </submittedName>
</protein>
<keyword evidence="3" id="KW-1185">Reference proteome</keyword>